<gene>
    <name evidence="7" type="ORF">GCM10025874_22410</name>
</gene>
<protein>
    <recommendedName>
        <fullName evidence="4">2-oxoisovalerate dehydrogenase subunit alpha</fullName>
        <ecNumber evidence="4">1.2.4.4</ecNumber>
    </recommendedName>
    <alternativeName>
        <fullName evidence="4">Branched-chain alpha-keto acid dehydrogenase E1 component alpha chain</fullName>
    </alternativeName>
</protein>
<dbReference type="InterPro" id="IPR050771">
    <property type="entry name" value="Alpha-ketoacid_DH_E1_comp"/>
</dbReference>
<name>A0AA37UHK0_9MICO</name>
<dbReference type="InterPro" id="IPR001017">
    <property type="entry name" value="DH_E1"/>
</dbReference>
<proteinExistence type="inferred from homology"/>
<keyword evidence="8" id="KW-1185">Reference proteome</keyword>
<evidence type="ECO:0000313" key="7">
    <source>
        <dbReference type="EMBL" id="GMA28988.1"/>
    </source>
</evidence>
<comment type="function">
    <text evidence="4">The branched-chain alpha-keto dehydrogenase complex catalyzes the overall conversion of alpha-keto acids to acyl-CoA and CO(2). It contains multiple copies of three enzymatic components: branched-chain alpha-keto acid decarboxylase (E1), lipoamide acyltransferase (E2) and lipoamide dehydrogenase (E3).</text>
</comment>
<dbReference type="CDD" id="cd02000">
    <property type="entry name" value="TPP_E1_PDC_ADC_BCADC"/>
    <property type="match status" value="1"/>
</dbReference>
<evidence type="ECO:0000259" key="6">
    <source>
        <dbReference type="Pfam" id="PF00676"/>
    </source>
</evidence>
<evidence type="ECO:0000313" key="8">
    <source>
        <dbReference type="Proteomes" id="UP001157160"/>
    </source>
</evidence>
<dbReference type="GO" id="GO:0000287">
    <property type="term" value="F:magnesium ion binding"/>
    <property type="evidence" value="ECO:0007669"/>
    <property type="project" value="UniProtKB-ARBA"/>
</dbReference>
<evidence type="ECO:0000256" key="2">
    <source>
        <dbReference type="ARBA" id="ARBA00023002"/>
    </source>
</evidence>
<dbReference type="GO" id="GO:0009083">
    <property type="term" value="P:branched-chain amino acid catabolic process"/>
    <property type="evidence" value="ECO:0007669"/>
    <property type="project" value="TreeGrafter"/>
</dbReference>
<evidence type="ECO:0000256" key="3">
    <source>
        <dbReference type="ARBA" id="ARBA00023052"/>
    </source>
</evidence>
<dbReference type="PANTHER" id="PTHR43380">
    <property type="entry name" value="2-OXOISOVALERATE DEHYDROGENASE SUBUNIT ALPHA, MITOCHONDRIAL"/>
    <property type="match status" value="1"/>
</dbReference>
<comment type="similarity">
    <text evidence="4">Belongs to the BCKDHA family.</text>
</comment>
<dbReference type="Gene3D" id="3.40.50.970">
    <property type="match status" value="1"/>
</dbReference>
<evidence type="ECO:0000256" key="1">
    <source>
        <dbReference type="ARBA" id="ARBA00001964"/>
    </source>
</evidence>
<evidence type="ECO:0000256" key="4">
    <source>
        <dbReference type="RuleBase" id="RU365014"/>
    </source>
</evidence>
<reference evidence="7 8" key="1">
    <citation type="journal article" date="2014" name="Int. J. Syst. Evol. Microbiol.">
        <title>Complete genome sequence of Corynebacterium casei LMG S-19264T (=DSM 44701T), isolated from a smear-ripened cheese.</title>
        <authorList>
            <consortium name="US DOE Joint Genome Institute (JGI-PGF)"/>
            <person name="Walter F."/>
            <person name="Albersmeier A."/>
            <person name="Kalinowski J."/>
            <person name="Ruckert C."/>
        </authorList>
    </citation>
    <scope>NUCLEOTIDE SEQUENCE [LARGE SCALE GENOMIC DNA]</scope>
    <source>
        <strain evidence="7 8">NBRC 112289</strain>
    </source>
</reference>
<dbReference type="PANTHER" id="PTHR43380:SF1">
    <property type="entry name" value="2-OXOISOVALERATE DEHYDROGENASE SUBUNIT ALPHA, MITOCHONDRIAL"/>
    <property type="match status" value="1"/>
</dbReference>
<evidence type="ECO:0000256" key="5">
    <source>
        <dbReference type="SAM" id="MobiDB-lite"/>
    </source>
</evidence>
<dbReference type="RefSeq" id="WP_284232669.1">
    <property type="nucleotide sequence ID" value="NZ_BSUL01000001.1"/>
</dbReference>
<feature type="domain" description="Dehydrogenase E1 component" evidence="6">
    <location>
        <begin position="59"/>
        <end position="342"/>
    </location>
</feature>
<keyword evidence="3 4" id="KW-0786">Thiamine pyrophosphate</keyword>
<keyword evidence="7" id="KW-0670">Pyruvate</keyword>
<dbReference type="Proteomes" id="UP001157160">
    <property type="component" value="Unassembled WGS sequence"/>
</dbReference>
<dbReference type="Pfam" id="PF00676">
    <property type="entry name" value="E1_dh"/>
    <property type="match status" value="1"/>
</dbReference>
<dbReference type="EC" id="1.2.4.4" evidence="4"/>
<dbReference type="EMBL" id="BSUL01000001">
    <property type="protein sequence ID" value="GMA28988.1"/>
    <property type="molecule type" value="Genomic_DNA"/>
</dbReference>
<dbReference type="InterPro" id="IPR029061">
    <property type="entry name" value="THDP-binding"/>
</dbReference>
<comment type="cofactor">
    <cofactor evidence="1 4">
        <name>thiamine diphosphate</name>
        <dbReference type="ChEBI" id="CHEBI:58937"/>
    </cofactor>
</comment>
<feature type="region of interest" description="Disordered" evidence="5">
    <location>
        <begin position="1"/>
        <end position="28"/>
    </location>
</feature>
<sequence length="387" mass="42777">MGSARPDAPKQNLRGPRARDIGDDPAALPEGRLVENAANEELHALVRELDEAQLRRFHRDMTVTRRFDVEAANLQRQGQMGLWVPSFGQEAAQVGSAYARRQQDHVFPSYREHAVALANGVDLVDVIELLRGNTHGGWDPKHVNNFHLYTLVIGSQALHANGYAMGIGLDGAYGSGDVERDEAVIVYFGDGATSQGDVSEAFVFAASYNTPQVFFLQNNHWAISVPVERQSRTPLYLRSTGFGIPAMQIDGNDVLASYAATRMSMDAARTGQGPRFIEALTYRIGAHTSSDDPTKYRDSADVDAWRAKDPISRFETYLRALGTEESFFDEVREEAEAVAADARARTLSMTPPDASVIFDHVYTDPHPLVAEQKAWLERYEASYGENA</sequence>
<organism evidence="7 8">
    <name type="scientific">Arenivirga flava</name>
    <dbReference type="NCBI Taxonomy" id="1930060"/>
    <lineage>
        <taxon>Bacteria</taxon>
        <taxon>Bacillati</taxon>
        <taxon>Actinomycetota</taxon>
        <taxon>Actinomycetes</taxon>
        <taxon>Micrococcales</taxon>
        <taxon>Microbacteriaceae</taxon>
        <taxon>Arenivirga</taxon>
    </lineage>
</organism>
<keyword evidence="2 4" id="KW-0560">Oxidoreductase</keyword>
<dbReference type="AlphaFoldDB" id="A0AA37UHK0"/>
<dbReference type="SUPFAM" id="SSF52518">
    <property type="entry name" value="Thiamin diphosphate-binding fold (THDP-binding)"/>
    <property type="match status" value="1"/>
</dbReference>
<comment type="catalytic activity">
    <reaction evidence="4">
        <text>N(6)-[(R)-lipoyl]-L-lysyl-[protein] + 3-methyl-2-oxobutanoate + H(+) = N(6)-[(R)-S(8)-2-methylpropanoyldihydrolipoyl]-L-lysyl-[protein] + CO2</text>
        <dbReference type="Rhea" id="RHEA:13457"/>
        <dbReference type="Rhea" id="RHEA-COMP:10474"/>
        <dbReference type="Rhea" id="RHEA-COMP:10497"/>
        <dbReference type="ChEBI" id="CHEBI:11851"/>
        <dbReference type="ChEBI" id="CHEBI:15378"/>
        <dbReference type="ChEBI" id="CHEBI:16526"/>
        <dbReference type="ChEBI" id="CHEBI:83099"/>
        <dbReference type="ChEBI" id="CHEBI:83142"/>
        <dbReference type="EC" id="1.2.4.4"/>
    </reaction>
</comment>
<accession>A0AA37UHK0</accession>
<comment type="caution">
    <text evidence="7">The sequence shown here is derived from an EMBL/GenBank/DDBJ whole genome shotgun (WGS) entry which is preliminary data.</text>
</comment>
<dbReference type="GO" id="GO:0003863">
    <property type="term" value="F:branched-chain 2-oxo acid dehydrogenase activity"/>
    <property type="evidence" value="ECO:0007669"/>
    <property type="project" value="UniProtKB-EC"/>
</dbReference>